<accession>A0A9P0FJE6</accession>
<dbReference type="GO" id="GO:0015280">
    <property type="term" value="F:ligand-gated sodium channel activity"/>
    <property type="evidence" value="ECO:0007669"/>
    <property type="project" value="TreeGrafter"/>
</dbReference>
<evidence type="ECO:0000256" key="7">
    <source>
        <dbReference type="ARBA" id="ARBA00023053"/>
    </source>
</evidence>
<dbReference type="InterPro" id="IPR001873">
    <property type="entry name" value="ENaC"/>
</dbReference>
<evidence type="ECO:0000313" key="15">
    <source>
        <dbReference type="Proteomes" id="UP001154078"/>
    </source>
</evidence>
<evidence type="ECO:0000256" key="13">
    <source>
        <dbReference type="SAM" id="Phobius"/>
    </source>
</evidence>
<dbReference type="Gene3D" id="2.60.470.10">
    <property type="entry name" value="Acid-sensing ion channels like domains"/>
    <property type="match status" value="2"/>
</dbReference>
<organism evidence="14 15">
    <name type="scientific">Brassicogethes aeneus</name>
    <name type="common">Rape pollen beetle</name>
    <name type="synonym">Meligethes aeneus</name>
    <dbReference type="NCBI Taxonomy" id="1431903"/>
    <lineage>
        <taxon>Eukaryota</taxon>
        <taxon>Metazoa</taxon>
        <taxon>Ecdysozoa</taxon>
        <taxon>Arthropoda</taxon>
        <taxon>Hexapoda</taxon>
        <taxon>Insecta</taxon>
        <taxon>Pterygota</taxon>
        <taxon>Neoptera</taxon>
        <taxon>Endopterygota</taxon>
        <taxon>Coleoptera</taxon>
        <taxon>Polyphaga</taxon>
        <taxon>Cucujiformia</taxon>
        <taxon>Nitidulidae</taxon>
        <taxon>Meligethinae</taxon>
        <taxon>Brassicogethes</taxon>
    </lineage>
</organism>
<evidence type="ECO:0000256" key="10">
    <source>
        <dbReference type="ARBA" id="ARBA00023201"/>
    </source>
</evidence>
<gene>
    <name evidence="14" type="ORF">MELIAE_LOCUS8192</name>
</gene>
<keyword evidence="9 13" id="KW-0472">Membrane</keyword>
<feature type="transmembrane region" description="Helical" evidence="13">
    <location>
        <begin position="501"/>
        <end position="519"/>
    </location>
</feature>
<dbReference type="OrthoDB" id="6021021at2759"/>
<evidence type="ECO:0000256" key="9">
    <source>
        <dbReference type="ARBA" id="ARBA00023136"/>
    </source>
</evidence>
<dbReference type="GO" id="GO:0005886">
    <property type="term" value="C:plasma membrane"/>
    <property type="evidence" value="ECO:0007669"/>
    <property type="project" value="TreeGrafter"/>
</dbReference>
<dbReference type="EMBL" id="OV121136">
    <property type="protein sequence ID" value="CAH0557483.1"/>
    <property type="molecule type" value="Genomic_DNA"/>
</dbReference>
<keyword evidence="11 12" id="KW-0407">Ion channel</keyword>
<keyword evidence="7" id="KW-0915">Sodium</keyword>
<name>A0A9P0FJE6_BRAAE</name>
<evidence type="ECO:0000313" key="14">
    <source>
        <dbReference type="EMBL" id="CAH0557483.1"/>
    </source>
</evidence>
<evidence type="ECO:0000256" key="4">
    <source>
        <dbReference type="ARBA" id="ARBA00022461"/>
    </source>
</evidence>
<proteinExistence type="inferred from homology"/>
<dbReference type="Pfam" id="PF00858">
    <property type="entry name" value="ASC"/>
    <property type="match status" value="2"/>
</dbReference>
<keyword evidence="8 12" id="KW-0406">Ion transport</keyword>
<reference evidence="14" key="1">
    <citation type="submission" date="2021-12" db="EMBL/GenBank/DDBJ databases">
        <authorList>
            <person name="King R."/>
        </authorList>
    </citation>
    <scope>NUCLEOTIDE SEQUENCE</scope>
</reference>
<dbReference type="Proteomes" id="UP001154078">
    <property type="component" value="Chromosome 5"/>
</dbReference>
<dbReference type="AlphaFoldDB" id="A0A9P0FJE6"/>
<evidence type="ECO:0000256" key="11">
    <source>
        <dbReference type="ARBA" id="ARBA00023303"/>
    </source>
</evidence>
<dbReference type="PANTHER" id="PTHR11690">
    <property type="entry name" value="AMILORIDE-SENSITIVE SODIUM CHANNEL-RELATED"/>
    <property type="match status" value="1"/>
</dbReference>
<keyword evidence="15" id="KW-1185">Reference proteome</keyword>
<comment type="subcellular location">
    <subcellularLocation>
        <location evidence="1">Membrane</location>
        <topology evidence="1">Multi-pass membrane protein</topology>
    </subcellularLocation>
</comment>
<evidence type="ECO:0000256" key="6">
    <source>
        <dbReference type="ARBA" id="ARBA00022989"/>
    </source>
</evidence>
<evidence type="ECO:0000256" key="3">
    <source>
        <dbReference type="ARBA" id="ARBA00022448"/>
    </source>
</evidence>
<keyword evidence="10 12" id="KW-0739">Sodium transport</keyword>
<sequence length="846" mass="96500">MYRNEGMRPRRSNHSSSWTGAIDQVKNRTPIFRIGEYETRDHSINISQGRESKLSKKEKKKGVFKKCLNQVETYCDNTTLHGLKYVGDTSLTLGERIFWFIAFLLAIIFASYYISNIYKKWNSSPVIISFSPFDADLTKIPFPAITICNMNQAKRYEAEKILKEGSDVEKTILYGLCNSDNGTTVAKDETKWETLRDFLIRVGSSCENMLKLCKWRNEIVSCESAFNNDLTDEGLCCSFNRLPDNKIYRNTKDIGLLNRTYPEKVFDWSPENGFDEDETGEDDYIPRRPLAGSHLGLSIVLDAQVEEYYCSSTSSIGFKIILANPLETPKMADYGFLLSPGTETRFALVPSIREASDTLKNIEISKRQCYFEGERPLRYYRENMAIAHFFFTTTKFTKEIKSELYGFTEILSNVGGLLGLCMGFSLLSLIEFIYFVSLRVCYNNLKYIRRKEPKSNKKIKREQNNKVLKKCLNQFKSYCDNSTLHGLKYVGDTTLTLGERFFWFIAFVIAVLFAAYYIADIYKKWNSSPVIISFSPFDADLTNIPFPAITICNMNQVKRYEAEKILKEGSDVEKSILYDICNSEYLINVTNTETKWETLQDFLVRVGSSCENMLKLCKWRSEVVSCESTFNNDLTDDGLCCSFNRLPDNKIYRNLKDIGILNRTYPDKVFDWSPEHGFDEPETGNEDYIPRRPLGIIQKIHHKHLNIIILGAGSHLGLSIVLDAQLDEYYCSSTSSVGFKVLIGNPLETPSMGDYGFLLSPGTETRFAIVPTIREARNRHIRVCSSGANECVAKTKKNLEQINGNASGCHCHHGCNEMGFSSSKSIARLSNILIEKDSSFLGNYSM</sequence>
<evidence type="ECO:0000256" key="1">
    <source>
        <dbReference type="ARBA" id="ARBA00004141"/>
    </source>
</evidence>
<evidence type="ECO:0000256" key="5">
    <source>
        <dbReference type="ARBA" id="ARBA00022692"/>
    </source>
</evidence>
<dbReference type="PANTHER" id="PTHR11690:SF243">
    <property type="entry name" value="PICKPOCKET 12-RELATED"/>
    <property type="match status" value="1"/>
</dbReference>
<evidence type="ECO:0000256" key="8">
    <source>
        <dbReference type="ARBA" id="ARBA00023065"/>
    </source>
</evidence>
<feature type="transmembrane region" description="Helical" evidence="13">
    <location>
        <begin position="97"/>
        <end position="115"/>
    </location>
</feature>
<protein>
    <submittedName>
        <fullName evidence="14">Uncharacterized protein</fullName>
    </submittedName>
</protein>
<evidence type="ECO:0000256" key="2">
    <source>
        <dbReference type="ARBA" id="ARBA00007193"/>
    </source>
</evidence>
<feature type="transmembrane region" description="Helical" evidence="13">
    <location>
        <begin position="417"/>
        <end position="442"/>
    </location>
</feature>
<keyword evidence="5 12" id="KW-0812">Transmembrane</keyword>
<keyword evidence="3 12" id="KW-0813">Transport</keyword>
<comment type="similarity">
    <text evidence="2 12">Belongs to the amiloride-sensitive sodium channel (TC 1.A.6) family.</text>
</comment>
<evidence type="ECO:0000256" key="12">
    <source>
        <dbReference type="RuleBase" id="RU000679"/>
    </source>
</evidence>
<keyword evidence="6 13" id="KW-1133">Transmembrane helix</keyword>
<keyword evidence="4 12" id="KW-0894">Sodium channel</keyword>